<sequence length="439" mass="49828">MGVGGLRIRAWFLAGALVIGLSLLVYCTHWSVSHLSSPWQQSVEAAVDSTGSGMQKIFDDDTRKQFAPAVDGVELSVKGSLLRKKVQRELSQPVRSSISCGNTTNQMVSAQMDGDMTVPSMFIPQSKNPCWWNKTRGSTGPQLCCLPYFLLAGVSKCGSTDIFSRLSGHPQVVPPKEKEPRWFDWRRHDTGKYPFNWYVSNFAQASWQISRDIGNFAMSNKVVGDGSPTYFWRNFHWDEYRGNEGCTEPRVVIPDAIQQILPQAKIIISFRNPIHSIYSKYLSRADLGAYRSPEHFHAAVKKDIVLYQDCLARFSVRSCAYNITLSEGAQVRLEKGLYAIFLADWFRVFPRKQVHIIRFEDYITDIAGHLQRMFEFLDLDAMTDSGLHDLAAFPALNTGKHYNTGHMLPATQQLLMQFYAVFNSQLASLLEDKRFLWLP</sequence>
<evidence type="ECO:0000256" key="1">
    <source>
        <dbReference type="SAM" id="Phobius"/>
    </source>
</evidence>
<accession>A0AAN9AHX4</accession>
<name>A0AAN9AHX4_9CAEN</name>
<dbReference type="SUPFAM" id="SSF52540">
    <property type="entry name" value="P-loop containing nucleoside triphosphate hydrolases"/>
    <property type="match status" value="1"/>
</dbReference>
<organism evidence="2 3">
    <name type="scientific">Littorina saxatilis</name>
    <dbReference type="NCBI Taxonomy" id="31220"/>
    <lineage>
        <taxon>Eukaryota</taxon>
        <taxon>Metazoa</taxon>
        <taxon>Spiralia</taxon>
        <taxon>Lophotrochozoa</taxon>
        <taxon>Mollusca</taxon>
        <taxon>Gastropoda</taxon>
        <taxon>Caenogastropoda</taxon>
        <taxon>Littorinimorpha</taxon>
        <taxon>Littorinoidea</taxon>
        <taxon>Littorinidae</taxon>
        <taxon>Littorina</taxon>
    </lineage>
</organism>
<dbReference type="Proteomes" id="UP001374579">
    <property type="component" value="Unassembled WGS sequence"/>
</dbReference>
<protein>
    <recommendedName>
        <fullName evidence="4">Sulfotransferase domain-containing protein</fullName>
    </recommendedName>
</protein>
<dbReference type="AlphaFoldDB" id="A0AAN9AHX4"/>
<gene>
    <name evidence="2" type="ORF">V1264_021271</name>
</gene>
<dbReference type="Pfam" id="PF13469">
    <property type="entry name" value="Sulfotransfer_3"/>
    <property type="match status" value="1"/>
</dbReference>
<keyword evidence="1" id="KW-1133">Transmembrane helix</keyword>
<comment type="caution">
    <text evidence="2">The sequence shown here is derived from an EMBL/GenBank/DDBJ whole genome shotgun (WGS) entry which is preliminary data.</text>
</comment>
<dbReference type="Gene3D" id="3.40.50.300">
    <property type="entry name" value="P-loop containing nucleotide triphosphate hydrolases"/>
    <property type="match status" value="1"/>
</dbReference>
<dbReference type="GO" id="GO:0019319">
    <property type="term" value="P:hexose biosynthetic process"/>
    <property type="evidence" value="ECO:0007669"/>
    <property type="project" value="TreeGrafter"/>
</dbReference>
<dbReference type="PANTHER" id="PTHR15723:SF0">
    <property type="entry name" value="CARBOHYDRATE SULFOTRANSFERASE 15"/>
    <property type="match status" value="1"/>
</dbReference>
<keyword evidence="1" id="KW-0812">Transmembrane</keyword>
<dbReference type="InterPro" id="IPR027417">
    <property type="entry name" value="P-loop_NTPase"/>
</dbReference>
<keyword evidence="1" id="KW-0472">Membrane</keyword>
<keyword evidence="3" id="KW-1185">Reference proteome</keyword>
<dbReference type="GO" id="GO:0050659">
    <property type="term" value="F:N-acetylgalactosamine 4-sulfate 6-O-sulfotransferase activity"/>
    <property type="evidence" value="ECO:0007669"/>
    <property type="project" value="TreeGrafter"/>
</dbReference>
<proteinExistence type="predicted"/>
<reference evidence="2 3" key="1">
    <citation type="submission" date="2024-02" db="EMBL/GenBank/DDBJ databases">
        <title>Chromosome-scale genome assembly of the rough periwinkle Littorina saxatilis.</title>
        <authorList>
            <person name="De Jode A."/>
            <person name="Faria R."/>
            <person name="Formenti G."/>
            <person name="Sims Y."/>
            <person name="Smith T.P."/>
            <person name="Tracey A."/>
            <person name="Wood J.M.D."/>
            <person name="Zagrodzka Z.B."/>
            <person name="Johannesson K."/>
            <person name="Butlin R.K."/>
            <person name="Leder E.H."/>
        </authorList>
    </citation>
    <scope>NUCLEOTIDE SEQUENCE [LARGE SCALE GENOMIC DNA]</scope>
    <source>
        <strain evidence="2">Snail1</strain>
        <tissue evidence="2">Muscle</tissue>
    </source>
</reference>
<dbReference type="EMBL" id="JBAMIC010004070">
    <property type="protein sequence ID" value="KAK7087190.1"/>
    <property type="molecule type" value="Genomic_DNA"/>
</dbReference>
<dbReference type="PANTHER" id="PTHR15723">
    <property type="entry name" value="CARBOHYDRATE SULFOTRANSFERASE 15"/>
    <property type="match status" value="1"/>
</dbReference>
<dbReference type="InterPro" id="IPR052654">
    <property type="entry name" value="CS_Sulfotransferase"/>
</dbReference>
<evidence type="ECO:0008006" key="4">
    <source>
        <dbReference type="Google" id="ProtNLM"/>
    </source>
</evidence>
<evidence type="ECO:0000313" key="2">
    <source>
        <dbReference type="EMBL" id="KAK7087190.1"/>
    </source>
</evidence>
<evidence type="ECO:0000313" key="3">
    <source>
        <dbReference type="Proteomes" id="UP001374579"/>
    </source>
</evidence>
<feature type="transmembrane region" description="Helical" evidence="1">
    <location>
        <begin position="12"/>
        <end position="32"/>
    </location>
</feature>